<accession>A0ABP0SEA9</accession>
<dbReference type="EMBL" id="CAXAMN010027428">
    <property type="protein sequence ID" value="CAK9110699.1"/>
    <property type="molecule type" value="Genomic_DNA"/>
</dbReference>
<sequence length="653" mass="74496">MDMDFMQRLLLQKWRGCDCLHLDIGPTQEQDILDDILVQISLWGCLQAESMIAVVPRDYTFIELANLSTPVLLELTVCSLVSLTKADFEMCSFYVSPEVRSPSQVVAKILEAYFDPKTLQKLQIEASSVRKELVDRLVEAAIDFTTRAVTSGRLRQREQHAADQTAAAAAEMFEESEVPDAVRALFRSQATGDASALPDFKTMSTTDLEARLGRMILPLNQELGKPAEGSSYVVSWRFSFLYKERVTWAFLDEVNTCEHMGLVTEILCHHRVLGKPLPEKLVLLAACNPYRKKAVLTTEARRAQAQLVLGDTSQRRKMSRLVYSVQELPEALYDFLYDFGFLGTEEEESYVEAMVEPLFPSRQPVQQPWAPCVKDLIIFSQEFTAENQPDCLLSLRDVKRCVELIKWFQESLRQRQESCHRWEEDLSPAAWSEGWKEGADALEEEITFRSVLNALVVSYHCRLPTHKLREVYRQQVAQIFENHGKYLPRQNRQQTWEGGNILNWLKNNEMTRYIELMKLPEMTVMMVCILNQIPIFAVGKPGNSKSLALRILHASLRGPDSEDPYLRNFPRLYVISYQGSEVSTSEGITKVFEKAKTYKESIAKDALVLVHFDEIGLAEASPNNPLKVRVIVNGEFSRTRACEKARVLDTELS</sequence>
<name>A0ABP0SEA9_9DINO</name>
<comment type="caution">
    <text evidence="1">The sequence shown here is derived from an EMBL/GenBank/DDBJ whole genome shotgun (WGS) entry which is preliminary data.</text>
</comment>
<evidence type="ECO:0000313" key="1">
    <source>
        <dbReference type="EMBL" id="CAK9110699.1"/>
    </source>
</evidence>
<keyword evidence="2" id="KW-1185">Reference proteome</keyword>
<reference evidence="1 2" key="1">
    <citation type="submission" date="2024-02" db="EMBL/GenBank/DDBJ databases">
        <authorList>
            <person name="Chen Y."/>
            <person name="Shah S."/>
            <person name="Dougan E. K."/>
            <person name="Thang M."/>
            <person name="Chan C."/>
        </authorList>
    </citation>
    <scope>NUCLEOTIDE SEQUENCE [LARGE SCALE GENOMIC DNA]</scope>
</reference>
<organism evidence="1 2">
    <name type="scientific">Durusdinium trenchii</name>
    <dbReference type="NCBI Taxonomy" id="1381693"/>
    <lineage>
        <taxon>Eukaryota</taxon>
        <taxon>Sar</taxon>
        <taxon>Alveolata</taxon>
        <taxon>Dinophyceae</taxon>
        <taxon>Suessiales</taxon>
        <taxon>Symbiodiniaceae</taxon>
        <taxon>Durusdinium</taxon>
    </lineage>
</organism>
<evidence type="ECO:0000313" key="2">
    <source>
        <dbReference type="Proteomes" id="UP001642484"/>
    </source>
</evidence>
<proteinExistence type="predicted"/>
<dbReference type="InterPro" id="IPR031248">
    <property type="entry name" value="RNF213"/>
</dbReference>
<dbReference type="PANTHER" id="PTHR22605:SF1">
    <property type="entry name" value="RZ-TYPE DOMAIN-CONTAINING PROTEIN"/>
    <property type="match status" value="1"/>
</dbReference>
<dbReference type="Proteomes" id="UP001642484">
    <property type="component" value="Unassembled WGS sequence"/>
</dbReference>
<protein>
    <submittedName>
        <fullName evidence="1">Uncharacterized protein</fullName>
    </submittedName>
</protein>
<gene>
    <name evidence="1" type="ORF">CCMP2556_LOCUS51435</name>
</gene>
<dbReference type="PANTHER" id="PTHR22605">
    <property type="entry name" value="RZ-TYPE DOMAIN-CONTAINING PROTEIN"/>
    <property type="match status" value="1"/>
</dbReference>